<dbReference type="Pfam" id="PF03729">
    <property type="entry name" value="DUF308"/>
    <property type="match status" value="1"/>
</dbReference>
<keyword evidence="1" id="KW-1133">Transmembrane helix</keyword>
<dbReference type="AlphaFoldDB" id="A0A840REY8"/>
<dbReference type="InterPro" id="IPR005325">
    <property type="entry name" value="DUF308_memb"/>
</dbReference>
<keyword evidence="3" id="KW-1185">Reference proteome</keyword>
<name>A0A840REY8_9NEIS</name>
<dbReference type="GO" id="GO:0005886">
    <property type="term" value="C:plasma membrane"/>
    <property type="evidence" value="ECO:0007669"/>
    <property type="project" value="TreeGrafter"/>
</dbReference>
<evidence type="ECO:0000313" key="2">
    <source>
        <dbReference type="EMBL" id="MBB5191577.1"/>
    </source>
</evidence>
<feature type="transmembrane region" description="Helical" evidence="1">
    <location>
        <begin position="156"/>
        <end position="178"/>
    </location>
</feature>
<feature type="transmembrane region" description="Helical" evidence="1">
    <location>
        <begin position="50"/>
        <end position="68"/>
    </location>
</feature>
<proteinExistence type="predicted"/>
<protein>
    <submittedName>
        <fullName evidence="2">Uncharacterized membrane protein HdeD (DUF308 family)</fullName>
    </submittedName>
</protein>
<keyword evidence="1" id="KW-0472">Membrane</keyword>
<evidence type="ECO:0000313" key="3">
    <source>
        <dbReference type="Proteomes" id="UP000543030"/>
    </source>
</evidence>
<gene>
    <name evidence="2" type="ORF">HNQ50_002307</name>
</gene>
<keyword evidence="1" id="KW-0812">Transmembrane</keyword>
<feature type="transmembrane region" description="Helical" evidence="1">
    <location>
        <begin position="21"/>
        <end position="44"/>
    </location>
</feature>
<accession>A0A840REY8</accession>
<sequence>MLRIIILLIGADPFRREWHKLPMIGVVLMLIGIASVLGLAWWLLIVVSTLFGVICVIEGLVSLSDLSVVRRKHRLVLLLSAGALIALGGLAMRAPVDNSWASTVFFGVGFLIDGMLRMASAHVIRFHGYKRSMLIGAAEVLVSIQVFTHWPIAHLHTFPVCFGILLMAYGAMMCRLGLEFRELPEGISVLSMPYFRRHNWYWYEKLPIHAAPAKRPFYPLMVHVWTPLGSTPNPQRRAIVDRYIAAVDRNGKVSTGHSSLELPPDLYISLYPGVESFSENQFRGMLLAHKENDIPGRFLESYESEVADWCEPNRQIWFRNYNEEALRTFWDIYRRDVVYNLSSRNCSTTVALALDVALEGIVGRTRPWYRFFILATDPNVWLLSLLRTRGNTMTWTPGLILDYARVLRRVSEFQRERWLVRMLHRVFG</sequence>
<evidence type="ECO:0000256" key="1">
    <source>
        <dbReference type="SAM" id="Phobius"/>
    </source>
</evidence>
<feature type="transmembrane region" description="Helical" evidence="1">
    <location>
        <begin position="100"/>
        <end position="120"/>
    </location>
</feature>
<dbReference type="RefSeq" id="WP_184100729.1">
    <property type="nucleotide sequence ID" value="NZ_JACHHN010000004.1"/>
</dbReference>
<dbReference type="PANTHER" id="PTHR34989">
    <property type="entry name" value="PROTEIN HDED"/>
    <property type="match status" value="1"/>
</dbReference>
<organism evidence="2 3">
    <name type="scientific">Silvimonas terrae</name>
    <dbReference type="NCBI Taxonomy" id="300266"/>
    <lineage>
        <taxon>Bacteria</taxon>
        <taxon>Pseudomonadati</taxon>
        <taxon>Pseudomonadota</taxon>
        <taxon>Betaproteobacteria</taxon>
        <taxon>Neisseriales</taxon>
        <taxon>Chitinibacteraceae</taxon>
        <taxon>Silvimonas</taxon>
    </lineage>
</organism>
<feature type="transmembrane region" description="Helical" evidence="1">
    <location>
        <begin position="75"/>
        <end position="94"/>
    </location>
</feature>
<dbReference type="InterPro" id="IPR052712">
    <property type="entry name" value="Acid_resist_chaperone_HdeD"/>
</dbReference>
<dbReference type="PANTHER" id="PTHR34989:SF1">
    <property type="entry name" value="PROTEIN HDED"/>
    <property type="match status" value="1"/>
</dbReference>
<reference evidence="2 3" key="1">
    <citation type="submission" date="2020-08" db="EMBL/GenBank/DDBJ databases">
        <title>Genomic Encyclopedia of Type Strains, Phase IV (KMG-IV): sequencing the most valuable type-strain genomes for metagenomic binning, comparative biology and taxonomic classification.</title>
        <authorList>
            <person name="Goeker M."/>
        </authorList>
    </citation>
    <scope>NUCLEOTIDE SEQUENCE [LARGE SCALE GENOMIC DNA]</scope>
    <source>
        <strain evidence="2 3">DSM 18233</strain>
    </source>
</reference>
<comment type="caution">
    <text evidence="2">The sequence shown here is derived from an EMBL/GenBank/DDBJ whole genome shotgun (WGS) entry which is preliminary data.</text>
</comment>
<dbReference type="Proteomes" id="UP000543030">
    <property type="component" value="Unassembled WGS sequence"/>
</dbReference>
<dbReference type="EMBL" id="JACHHN010000004">
    <property type="protein sequence ID" value="MBB5191577.1"/>
    <property type="molecule type" value="Genomic_DNA"/>
</dbReference>